<evidence type="ECO:0000313" key="3">
    <source>
        <dbReference type="Proteomes" id="UP001190700"/>
    </source>
</evidence>
<evidence type="ECO:0000313" key="2">
    <source>
        <dbReference type="EMBL" id="KAK3238538.1"/>
    </source>
</evidence>
<accession>A0AAE0ERT1</accession>
<keyword evidence="3" id="KW-1185">Reference proteome</keyword>
<dbReference type="AlphaFoldDB" id="A0AAE0ERT1"/>
<organism evidence="2 3">
    <name type="scientific">Cymbomonas tetramitiformis</name>
    <dbReference type="NCBI Taxonomy" id="36881"/>
    <lineage>
        <taxon>Eukaryota</taxon>
        <taxon>Viridiplantae</taxon>
        <taxon>Chlorophyta</taxon>
        <taxon>Pyramimonadophyceae</taxon>
        <taxon>Pyramimonadales</taxon>
        <taxon>Pyramimonadaceae</taxon>
        <taxon>Cymbomonas</taxon>
    </lineage>
</organism>
<dbReference type="Proteomes" id="UP001190700">
    <property type="component" value="Unassembled WGS sequence"/>
</dbReference>
<protein>
    <submittedName>
        <fullName evidence="2">Uncharacterized protein</fullName>
    </submittedName>
</protein>
<reference evidence="2 3" key="1">
    <citation type="journal article" date="2015" name="Genome Biol. Evol.">
        <title>Comparative Genomics of a Bacterivorous Green Alga Reveals Evolutionary Causalities and Consequences of Phago-Mixotrophic Mode of Nutrition.</title>
        <authorList>
            <person name="Burns J.A."/>
            <person name="Paasch A."/>
            <person name="Narechania A."/>
            <person name="Kim E."/>
        </authorList>
    </citation>
    <scope>NUCLEOTIDE SEQUENCE [LARGE SCALE GENOMIC DNA]</scope>
    <source>
        <strain evidence="2 3">PLY_AMNH</strain>
    </source>
</reference>
<feature type="region of interest" description="Disordered" evidence="1">
    <location>
        <begin position="249"/>
        <end position="272"/>
    </location>
</feature>
<proteinExistence type="predicted"/>
<dbReference type="EMBL" id="LGRX02034181">
    <property type="protein sequence ID" value="KAK3238538.1"/>
    <property type="molecule type" value="Genomic_DNA"/>
</dbReference>
<name>A0AAE0ERT1_9CHLO</name>
<evidence type="ECO:0000256" key="1">
    <source>
        <dbReference type="SAM" id="MobiDB-lite"/>
    </source>
</evidence>
<gene>
    <name evidence="2" type="ORF">CYMTET_51460</name>
</gene>
<comment type="caution">
    <text evidence="2">The sequence shown here is derived from an EMBL/GenBank/DDBJ whole genome shotgun (WGS) entry which is preliminary data.</text>
</comment>
<sequence>MTFPWTCLDCDTIFESPEELNNETLTNKSNHTEHVKLHYGHRHHTPVLLGNFVEVKKHVADTLHLFLNLIKELLEESVMRFATTQALVDAVAAILQELAGCYIQVTKQSARQDLDYEKKPKLIGRECKSMFDHYEPVMLTVLDRDDEDFVYFVACWEALKALWNAFCERLSLEEQTKEGRLRKSLEIKALAKAYILAFSTALSEEKVPVYAHIAYEHFPEWVEEYGDVIDLSTEGLEHFHSVRKRDLHSMNNRRKMGEKNKTSRTSQSMKVHVAKKKISKHKAARVDRQYERKKILRATAAMATTGAC</sequence>